<gene>
    <name evidence="2" type="ORF">VSDG_09270</name>
</gene>
<dbReference type="InterPro" id="IPR021054">
    <property type="entry name" value="Cell_wall_mannoprotein_1"/>
</dbReference>
<accession>A0A423VBC0</accession>
<keyword evidence="1" id="KW-0732">Signal</keyword>
<proteinExistence type="predicted"/>
<dbReference type="Gene3D" id="1.20.1280.140">
    <property type="match status" value="1"/>
</dbReference>
<protein>
    <recommendedName>
        <fullName evidence="4">Hydrophobic surface binding protein A</fullName>
    </recommendedName>
</protein>
<dbReference type="Proteomes" id="UP000284375">
    <property type="component" value="Unassembled WGS sequence"/>
</dbReference>
<dbReference type="GO" id="GO:0005576">
    <property type="term" value="C:extracellular region"/>
    <property type="evidence" value="ECO:0007669"/>
    <property type="project" value="TreeGrafter"/>
</dbReference>
<evidence type="ECO:0008006" key="4">
    <source>
        <dbReference type="Google" id="ProtNLM"/>
    </source>
</evidence>
<dbReference type="OrthoDB" id="3485059at2759"/>
<feature type="signal peptide" evidence="1">
    <location>
        <begin position="1"/>
        <end position="17"/>
    </location>
</feature>
<evidence type="ECO:0000313" key="2">
    <source>
        <dbReference type="EMBL" id="ROV88165.1"/>
    </source>
</evidence>
<dbReference type="Pfam" id="PF12296">
    <property type="entry name" value="HsbA"/>
    <property type="match status" value="1"/>
</dbReference>
<evidence type="ECO:0000256" key="1">
    <source>
        <dbReference type="SAM" id="SignalP"/>
    </source>
</evidence>
<dbReference type="AlphaFoldDB" id="A0A423VBC0"/>
<feature type="chain" id="PRO_5019426939" description="Hydrophobic surface binding protein A" evidence="1">
    <location>
        <begin position="18"/>
        <end position="178"/>
    </location>
</feature>
<name>A0A423VBC0_CYTCH</name>
<dbReference type="EMBL" id="LJZO01000070">
    <property type="protein sequence ID" value="ROV88165.1"/>
    <property type="molecule type" value="Genomic_DNA"/>
</dbReference>
<organism evidence="2 3">
    <name type="scientific">Cytospora chrysosperma</name>
    <name type="common">Cytospora canker fungus</name>
    <name type="synonym">Sphaeria chrysosperma</name>
    <dbReference type="NCBI Taxonomy" id="252740"/>
    <lineage>
        <taxon>Eukaryota</taxon>
        <taxon>Fungi</taxon>
        <taxon>Dikarya</taxon>
        <taxon>Ascomycota</taxon>
        <taxon>Pezizomycotina</taxon>
        <taxon>Sordariomycetes</taxon>
        <taxon>Sordariomycetidae</taxon>
        <taxon>Diaporthales</taxon>
        <taxon>Cytosporaceae</taxon>
        <taxon>Cytospora</taxon>
    </lineage>
</organism>
<evidence type="ECO:0000313" key="3">
    <source>
        <dbReference type="Proteomes" id="UP000284375"/>
    </source>
</evidence>
<reference evidence="2 3" key="1">
    <citation type="submission" date="2015-09" db="EMBL/GenBank/DDBJ databases">
        <title>Host preference determinants of Valsa canker pathogens revealed by comparative genomics.</title>
        <authorList>
            <person name="Yin Z."/>
            <person name="Huang L."/>
        </authorList>
    </citation>
    <scope>NUCLEOTIDE SEQUENCE [LARGE SCALE GENOMIC DNA]</scope>
    <source>
        <strain evidence="2 3">YSFL</strain>
    </source>
</reference>
<sequence>MQLSQIAILSLFGLALSKPLEEKRSASDIEGDIATLSSGLSAFNDAVKAFAGSISNDQANDFMAAYLGMQTFISQATSDINSAGSLSNSDSDSIHSAADSLTTQVVDTLNNILTKQSVVESSGYVSQVCGGLSTFNTQTDGFYQALENSIDSAFTSDVTDLQTTVDKSFTATVKKYGC</sequence>
<keyword evidence="3" id="KW-1185">Reference proteome</keyword>
<dbReference type="PANTHER" id="PTHR38123">
    <property type="entry name" value="CELL WALL SERINE-THREONINE-RICH GALACTOMANNOPROTEIN MP1 (AFU_ORTHOLOGUE AFUA_4G03240)"/>
    <property type="match status" value="1"/>
</dbReference>
<dbReference type="PANTHER" id="PTHR38123:SF1">
    <property type="entry name" value="HYDROPHOBIC SURFACE BINDING PROTEIN"/>
    <property type="match status" value="1"/>
</dbReference>
<comment type="caution">
    <text evidence="2">The sequence shown here is derived from an EMBL/GenBank/DDBJ whole genome shotgun (WGS) entry which is preliminary data.</text>
</comment>